<organism evidence="3 4">
    <name type="scientific">Acrobeloides nanus</name>
    <dbReference type="NCBI Taxonomy" id="290746"/>
    <lineage>
        <taxon>Eukaryota</taxon>
        <taxon>Metazoa</taxon>
        <taxon>Ecdysozoa</taxon>
        <taxon>Nematoda</taxon>
        <taxon>Chromadorea</taxon>
        <taxon>Rhabditida</taxon>
        <taxon>Tylenchina</taxon>
        <taxon>Cephalobomorpha</taxon>
        <taxon>Cephaloboidea</taxon>
        <taxon>Cephalobidae</taxon>
        <taxon>Acrobeloides</taxon>
    </lineage>
</organism>
<dbReference type="GO" id="GO:0007169">
    <property type="term" value="P:cell surface receptor protein tyrosine kinase signaling pathway"/>
    <property type="evidence" value="ECO:0007669"/>
    <property type="project" value="TreeGrafter"/>
</dbReference>
<dbReference type="Pfam" id="PF07714">
    <property type="entry name" value="PK_Tyr_Ser-Thr"/>
    <property type="match status" value="1"/>
</dbReference>
<dbReference type="Gene3D" id="1.10.510.10">
    <property type="entry name" value="Transferase(Phosphotransferase) domain 1"/>
    <property type="match status" value="1"/>
</dbReference>
<dbReference type="GO" id="GO:0004714">
    <property type="term" value="F:transmembrane receptor protein tyrosine kinase activity"/>
    <property type="evidence" value="ECO:0007669"/>
    <property type="project" value="TreeGrafter"/>
</dbReference>
<dbReference type="Proteomes" id="UP000887540">
    <property type="component" value="Unplaced"/>
</dbReference>
<dbReference type="PANTHER" id="PTHR24416">
    <property type="entry name" value="TYROSINE-PROTEIN KINASE RECEPTOR"/>
    <property type="match status" value="1"/>
</dbReference>
<name>A0A914E0B6_9BILA</name>
<evidence type="ECO:0000259" key="2">
    <source>
        <dbReference type="Pfam" id="PF07714"/>
    </source>
</evidence>
<dbReference type="WBParaSite" id="ACRNAN_scaffold4864.g15905.t1">
    <property type="protein sequence ID" value="ACRNAN_scaffold4864.g15905.t1"/>
    <property type="gene ID" value="ACRNAN_scaffold4864.g15905"/>
</dbReference>
<feature type="compositionally biased region" description="Polar residues" evidence="1">
    <location>
        <begin position="200"/>
        <end position="211"/>
    </location>
</feature>
<feature type="compositionally biased region" description="Polar residues" evidence="1">
    <location>
        <begin position="143"/>
        <end position="155"/>
    </location>
</feature>
<protein>
    <submittedName>
        <fullName evidence="4">Serine-threonine/tyrosine-protein kinase catalytic domain-containing protein</fullName>
    </submittedName>
</protein>
<keyword evidence="3" id="KW-1185">Reference proteome</keyword>
<dbReference type="AlphaFoldDB" id="A0A914E0B6"/>
<dbReference type="InterPro" id="IPR001245">
    <property type="entry name" value="Ser-Thr/Tyr_kinase_cat_dom"/>
</dbReference>
<dbReference type="InterPro" id="IPR050122">
    <property type="entry name" value="RTK"/>
</dbReference>
<dbReference type="GO" id="GO:0043235">
    <property type="term" value="C:receptor complex"/>
    <property type="evidence" value="ECO:0007669"/>
    <property type="project" value="TreeGrafter"/>
</dbReference>
<evidence type="ECO:0000313" key="3">
    <source>
        <dbReference type="Proteomes" id="UP000887540"/>
    </source>
</evidence>
<dbReference type="PANTHER" id="PTHR24416:SF611">
    <property type="entry name" value="TYROSINE-PROTEIN KINASE TRANSMEMBRANE RECEPTOR ROR"/>
    <property type="match status" value="1"/>
</dbReference>
<proteinExistence type="predicted"/>
<dbReference type="InterPro" id="IPR011009">
    <property type="entry name" value="Kinase-like_dom_sf"/>
</dbReference>
<accession>A0A914E0B6</accession>
<sequence length="211" mass="23770">MFTYGKNPWEGYKPREIIQLIEGGQRLEKPVASSDELYDIMLSCWALSTSRRPSFLALNQILENMDLSIVECIKSVNESGVKRGDKLIVISHSANMKTNLYRGQLMDSRRIITVDKCYFSSPPVTKKHPSFNLDRTKLQTMETSSDGYEQPNKNGSMRIPRPATDPPTVLRQTPHSSVRLIQPPASRAPPPVPPRSSSRIATTAPNYNIRI</sequence>
<dbReference type="GO" id="GO:0005886">
    <property type="term" value="C:plasma membrane"/>
    <property type="evidence" value="ECO:0007669"/>
    <property type="project" value="TreeGrafter"/>
</dbReference>
<feature type="region of interest" description="Disordered" evidence="1">
    <location>
        <begin position="143"/>
        <end position="211"/>
    </location>
</feature>
<evidence type="ECO:0000256" key="1">
    <source>
        <dbReference type="SAM" id="MobiDB-lite"/>
    </source>
</evidence>
<dbReference type="SUPFAM" id="SSF56112">
    <property type="entry name" value="Protein kinase-like (PK-like)"/>
    <property type="match status" value="1"/>
</dbReference>
<evidence type="ECO:0000313" key="4">
    <source>
        <dbReference type="WBParaSite" id="ACRNAN_scaffold4864.g15905.t1"/>
    </source>
</evidence>
<reference evidence="4" key="1">
    <citation type="submission" date="2022-11" db="UniProtKB">
        <authorList>
            <consortium name="WormBaseParasite"/>
        </authorList>
    </citation>
    <scope>IDENTIFICATION</scope>
</reference>
<feature type="domain" description="Serine-threonine/tyrosine-protein kinase catalytic" evidence="2">
    <location>
        <begin position="1"/>
        <end position="61"/>
    </location>
</feature>